<feature type="region of interest" description="Disordered" evidence="1">
    <location>
        <begin position="29"/>
        <end position="48"/>
    </location>
</feature>
<proteinExistence type="predicted"/>
<dbReference type="AlphaFoldDB" id="A0A9X0CFS6"/>
<dbReference type="EMBL" id="MU827782">
    <property type="protein sequence ID" value="KAJ7336594.1"/>
    <property type="molecule type" value="Genomic_DNA"/>
</dbReference>
<protein>
    <submittedName>
        <fullName evidence="2">Uncharacterized protein</fullName>
    </submittedName>
</protein>
<gene>
    <name evidence="2" type="ORF">OS493_011810</name>
</gene>
<reference evidence="2" key="1">
    <citation type="submission" date="2023-01" db="EMBL/GenBank/DDBJ databases">
        <title>Genome assembly of the deep-sea coral Lophelia pertusa.</title>
        <authorList>
            <person name="Herrera S."/>
            <person name="Cordes E."/>
        </authorList>
    </citation>
    <scope>NUCLEOTIDE SEQUENCE</scope>
    <source>
        <strain evidence="2">USNM1676648</strain>
        <tissue evidence="2">Polyp</tissue>
    </source>
</reference>
<evidence type="ECO:0000313" key="2">
    <source>
        <dbReference type="EMBL" id="KAJ7336594.1"/>
    </source>
</evidence>
<name>A0A9X0CFS6_9CNID</name>
<sequence>MIAIMFFLIWRKRYLKHQRLPIILQELNSPDEEHNGAPSPPVRLRNGHLTTGTQRESFIPLIQRNSSYRSQLSSSTSGGTILTYADDLFEDPLMSNGRSLGDRFI</sequence>
<accession>A0A9X0CFS6</accession>
<evidence type="ECO:0000313" key="3">
    <source>
        <dbReference type="Proteomes" id="UP001163046"/>
    </source>
</evidence>
<keyword evidence="3" id="KW-1185">Reference proteome</keyword>
<organism evidence="2 3">
    <name type="scientific">Desmophyllum pertusum</name>
    <dbReference type="NCBI Taxonomy" id="174260"/>
    <lineage>
        <taxon>Eukaryota</taxon>
        <taxon>Metazoa</taxon>
        <taxon>Cnidaria</taxon>
        <taxon>Anthozoa</taxon>
        <taxon>Hexacorallia</taxon>
        <taxon>Scleractinia</taxon>
        <taxon>Caryophylliina</taxon>
        <taxon>Caryophylliidae</taxon>
        <taxon>Desmophyllum</taxon>
    </lineage>
</organism>
<comment type="caution">
    <text evidence="2">The sequence shown here is derived from an EMBL/GenBank/DDBJ whole genome shotgun (WGS) entry which is preliminary data.</text>
</comment>
<dbReference type="Proteomes" id="UP001163046">
    <property type="component" value="Unassembled WGS sequence"/>
</dbReference>
<evidence type="ECO:0000256" key="1">
    <source>
        <dbReference type="SAM" id="MobiDB-lite"/>
    </source>
</evidence>